<proteinExistence type="inferred from homology"/>
<dbReference type="SUPFAM" id="SSF56935">
    <property type="entry name" value="Porins"/>
    <property type="match status" value="1"/>
</dbReference>
<name>A0A5C6LWX4_9BACT</name>
<comment type="subcellular location">
    <subcellularLocation>
        <location evidence="1 7">Cell outer membrane</location>
        <topology evidence="1 7">Multi-pass membrane protein</topology>
    </subcellularLocation>
</comment>
<dbReference type="NCBIfam" id="TIGR04057">
    <property type="entry name" value="SusC_RagA_signa"/>
    <property type="match status" value="1"/>
</dbReference>
<keyword evidence="6 7" id="KW-0998">Cell outer membrane</keyword>
<dbReference type="Pfam" id="PF07715">
    <property type="entry name" value="Plug"/>
    <property type="match status" value="1"/>
</dbReference>
<evidence type="ECO:0000256" key="4">
    <source>
        <dbReference type="ARBA" id="ARBA00022692"/>
    </source>
</evidence>
<evidence type="ECO:0000313" key="11">
    <source>
        <dbReference type="Proteomes" id="UP000318815"/>
    </source>
</evidence>
<feature type="signal peptide" evidence="8">
    <location>
        <begin position="1"/>
        <end position="35"/>
    </location>
</feature>
<keyword evidence="5 7" id="KW-0472">Membrane</keyword>
<reference evidence="10 11" key="1">
    <citation type="submission" date="2019-08" db="EMBL/GenBank/DDBJ databases">
        <title>Whole genome sequencing of chitin degrading bacteria Chitinophaga pinensis YS16.</title>
        <authorList>
            <person name="Singh R.P."/>
            <person name="Manchanda G."/>
            <person name="Maurya I.K."/>
            <person name="Joshi N.K."/>
            <person name="Srivastava A.K."/>
        </authorList>
    </citation>
    <scope>NUCLEOTIDE SEQUENCE [LARGE SCALE GENOMIC DNA]</scope>
    <source>
        <strain evidence="10 11">YS-16</strain>
    </source>
</reference>
<dbReference type="Gene3D" id="2.60.40.1120">
    <property type="entry name" value="Carboxypeptidase-like, regulatory domain"/>
    <property type="match status" value="1"/>
</dbReference>
<dbReference type="InterPro" id="IPR039426">
    <property type="entry name" value="TonB-dep_rcpt-like"/>
</dbReference>
<dbReference type="InterPro" id="IPR008969">
    <property type="entry name" value="CarboxyPept-like_regulatory"/>
</dbReference>
<dbReference type="InterPro" id="IPR023997">
    <property type="entry name" value="TonB-dep_OMP_SusC/RagA_CS"/>
</dbReference>
<evidence type="ECO:0000259" key="9">
    <source>
        <dbReference type="Pfam" id="PF07715"/>
    </source>
</evidence>
<evidence type="ECO:0000256" key="7">
    <source>
        <dbReference type="PROSITE-ProRule" id="PRU01360"/>
    </source>
</evidence>
<comment type="caution">
    <text evidence="10">The sequence shown here is derived from an EMBL/GenBank/DDBJ whole genome shotgun (WGS) entry which is preliminary data.</text>
</comment>
<feature type="domain" description="TonB-dependent receptor plug" evidence="9">
    <location>
        <begin position="149"/>
        <end position="257"/>
    </location>
</feature>
<dbReference type="PROSITE" id="PS52016">
    <property type="entry name" value="TONB_DEPENDENT_REC_3"/>
    <property type="match status" value="1"/>
</dbReference>
<sequence>MRAVFQPKNQLMKDFLFHKKLLLPGALLLQMMASAQQLAVNNSNATPPAIAQAKEIILKGKVIGTEEGTGLPGVVVRVKVGNKGTTTMPDGSYTLKVHENSTIVVSLIGYVTQEIPVNKKENITVYLAKDVKALTETVIIGYGTQKRANVLGAVAAVNASDIEDLPVANLATALQNKVPGVSVAQSSGRPGSSTSLTIRNPVTWAATGSSIDPLYVIDGFQLTKQDFDNLDATQIESITFLKDAAASIYGARGANGVVLVKTKMGRPGKPRISYSGSHGISSATYIPEMLTAHDHAVLLNNKYTALKDANTNKFYTPQELEYLQTHNNNWIDNVWKSSHLSRHTINVSGGTERITFFAGGNYYSEDGNVGDLNATKYGLRMGLNTKITDNLTATISFATDNSKINRPTPKTVQSGLTEQSDQMSATVSALLLTPGWVPMYIDDRPVFSSVPGWHPGELVKTGSYSRSRTQGQTINAALEYKLPAIEGLSFRVQYARSNRTNFGKEFYVPYSLYNFVKEGTHETTQNVMFTNQLTTNNPTTLIKNGNLMTESYGGSSSYQLNEAINYARTFGKHDIAVVLVAEQSESSSDAFDTRREQVVIPGIDELFAFSQDKSFYDNSGSSGETGRMSYVSRVNYSFNDRYLLEATFRADASPNFPKNSRWGYFPSVAVGWRVSQEKFFHDNVKFINDLKIRFQVGLTGNDAVKNYQYKERYTQTTGMLFGNTMTSGLNNNDIPNSSITWEKALYKNLGFDGSFFDRRFDFAIDLYHRYNYDMLMQPSNTVPTSFGGGIADQNYGRLKSYGIEAGLTYNGKIGKEFNYYTTVNFGISDNKVIRKYYGAGDTAWRNPIGRRTDSGLEGYKAVGMLRTQADVDALLAKNPDWTIDGEKPIPGYMNYEDINGDGRINEMDKTRIAPRGSSLFGVGFNLGASWRTFKFSVNMSLQVGGQTVYDKTARTPANENQRALAIWKDSWSPENPNAKYPLINAPLIKEISDIWMVSATTMRVNNMMLSYGLPQNLSSRWKIPDLRVFVTGTNLWSIINHQSYKDPATNLAVDYPALRTYTFGLNVSL</sequence>
<protein>
    <submittedName>
        <fullName evidence="10">TonB-dependent receptor</fullName>
    </submittedName>
</protein>
<dbReference type="InterPro" id="IPR037066">
    <property type="entry name" value="Plug_dom_sf"/>
</dbReference>
<dbReference type="EMBL" id="VOHS01000005">
    <property type="protein sequence ID" value="TWW01108.1"/>
    <property type="molecule type" value="Genomic_DNA"/>
</dbReference>
<comment type="similarity">
    <text evidence="7">Belongs to the TonB-dependent receptor family.</text>
</comment>
<keyword evidence="11" id="KW-1185">Reference proteome</keyword>
<dbReference type="Pfam" id="PF13715">
    <property type="entry name" value="CarbopepD_reg_2"/>
    <property type="match status" value="1"/>
</dbReference>
<keyword evidence="3 7" id="KW-1134">Transmembrane beta strand</keyword>
<dbReference type="InterPro" id="IPR023996">
    <property type="entry name" value="TonB-dep_OMP_SusC/RagA"/>
</dbReference>
<dbReference type="AlphaFoldDB" id="A0A5C6LWX4"/>
<evidence type="ECO:0000256" key="8">
    <source>
        <dbReference type="SAM" id="SignalP"/>
    </source>
</evidence>
<keyword evidence="2 7" id="KW-0813">Transport</keyword>
<keyword evidence="4 7" id="KW-0812">Transmembrane</keyword>
<evidence type="ECO:0000256" key="5">
    <source>
        <dbReference type="ARBA" id="ARBA00023136"/>
    </source>
</evidence>
<dbReference type="InterPro" id="IPR012910">
    <property type="entry name" value="Plug_dom"/>
</dbReference>
<evidence type="ECO:0000313" key="10">
    <source>
        <dbReference type="EMBL" id="TWW01108.1"/>
    </source>
</evidence>
<feature type="chain" id="PRO_5022829995" evidence="8">
    <location>
        <begin position="36"/>
        <end position="1069"/>
    </location>
</feature>
<dbReference type="InterPro" id="IPR036942">
    <property type="entry name" value="Beta-barrel_TonB_sf"/>
</dbReference>
<evidence type="ECO:0000256" key="2">
    <source>
        <dbReference type="ARBA" id="ARBA00022448"/>
    </source>
</evidence>
<dbReference type="SUPFAM" id="SSF49464">
    <property type="entry name" value="Carboxypeptidase regulatory domain-like"/>
    <property type="match status" value="1"/>
</dbReference>
<dbReference type="Gene3D" id="2.170.130.10">
    <property type="entry name" value="TonB-dependent receptor, plug domain"/>
    <property type="match status" value="1"/>
</dbReference>
<dbReference type="Gene3D" id="2.40.170.20">
    <property type="entry name" value="TonB-dependent receptor, beta-barrel domain"/>
    <property type="match status" value="1"/>
</dbReference>
<dbReference type="OrthoDB" id="601301at2"/>
<accession>A0A5C6LWX4</accession>
<dbReference type="NCBIfam" id="TIGR04056">
    <property type="entry name" value="OMP_RagA_SusC"/>
    <property type="match status" value="1"/>
</dbReference>
<keyword evidence="8" id="KW-0732">Signal</keyword>
<evidence type="ECO:0000256" key="6">
    <source>
        <dbReference type="ARBA" id="ARBA00023237"/>
    </source>
</evidence>
<evidence type="ECO:0000256" key="3">
    <source>
        <dbReference type="ARBA" id="ARBA00022452"/>
    </source>
</evidence>
<organism evidence="10 11">
    <name type="scientific">Chitinophaga pinensis</name>
    <dbReference type="NCBI Taxonomy" id="79329"/>
    <lineage>
        <taxon>Bacteria</taxon>
        <taxon>Pseudomonadati</taxon>
        <taxon>Bacteroidota</taxon>
        <taxon>Chitinophagia</taxon>
        <taxon>Chitinophagales</taxon>
        <taxon>Chitinophagaceae</taxon>
        <taxon>Chitinophaga</taxon>
    </lineage>
</organism>
<keyword evidence="10" id="KW-0675">Receptor</keyword>
<evidence type="ECO:0000256" key="1">
    <source>
        <dbReference type="ARBA" id="ARBA00004571"/>
    </source>
</evidence>
<gene>
    <name evidence="10" type="ORF">FEF09_06465</name>
</gene>
<dbReference type="GO" id="GO:0009279">
    <property type="term" value="C:cell outer membrane"/>
    <property type="evidence" value="ECO:0007669"/>
    <property type="project" value="UniProtKB-SubCell"/>
</dbReference>
<dbReference type="Proteomes" id="UP000318815">
    <property type="component" value="Unassembled WGS sequence"/>
</dbReference>